<dbReference type="Gene3D" id="1.20.144.10">
    <property type="entry name" value="Phosphatidic acid phosphatase type 2/haloperoxidase"/>
    <property type="match status" value="1"/>
</dbReference>
<evidence type="ECO:0000256" key="2">
    <source>
        <dbReference type="SAM" id="SignalP"/>
    </source>
</evidence>
<dbReference type="STRING" id="28134.SAMN05444288_0815"/>
<feature type="chain" id="PRO_5003221386" evidence="2">
    <location>
        <begin position="19"/>
        <end position="187"/>
    </location>
</feature>
<evidence type="ECO:0000256" key="1">
    <source>
        <dbReference type="SAM" id="Phobius"/>
    </source>
</evidence>
<dbReference type="eggNOG" id="COG0671">
    <property type="taxonomic scope" value="Bacteria"/>
</dbReference>
<dbReference type="InterPro" id="IPR000326">
    <property type="entry name" value="PAP2/HPO"/>
</dbReference>
<dbReference type="RefSeq" id="WP_004368671.1">
    <property type="nucleotide sequence ID" value="NZ_GL833119.1"/>
</dbReference>
<gene>
    <name evidence="4" type="ORF">HMPREF0663_10026</name>
</gene>
<keyword evidence="1" id="KW-1133">Transmembrane helix</keyword>
<dbReference type="InterPro" id="IPR036938">
    <property type="entry name" value="PAP2/HPO_sf"/>
</dbReference>
<dbReference type="AlphaFoldDB" id="E7RLM6"/>
<name>E7RLM6_9BACT</name>
<accession>E7RLM6</accession>
<keyword evidence="5" id="KW-1185">Reference proteome</keyword>
<evidence type="ECO:0000259" key="3">
    <source>
        <dbReference type="SMART" id="SM00014"/>
    </source>
</evidence>
<keyword evidence="1" id="KW-0812">Transmembrane</keyword>
<reference evidence="4" key="1">
    <citation type="submission" date="2011-01" db="EMBL/GenBank/DDBJ databases">
        <authorList>
            <person name="Muzny D."/>
            <person name="Qin X."/>
            <person name="Buhay C."/>
            <person name="Dugan-Rocha S."/>
            <person name="Ding Y."/>
            <person name="Chen G."/>
            <person name="Hawes A."/>
            <person name="Holder M."/>
            <person name="Jhangiani S."/>
            <person name="Johnson A."/>
            <person name="Khan Z."/>
            <person name="Li Z."/>
            <person name="Liu W."/>
            <person name="Liu X."/>
            <person name="Perez L."/>
            <person name="Shen H."/>
            <person name="Wang Q."/>
            <person name="Watt J."/>
            <person name="Xi L."/>
            <person name="Xin Y."/>
            <person name="Zhou J."/>
            <person name="Deng J."/>
            <person name="Jiang H."/>
            <person name="Liu Y."/>
            <person name="Qu J."/>
            <person name="Song X.-Z."/>
            <person name="Zhang L."/>
            <person name="Villasana D."/>
            <person name="Johnson A."/>
            <person name="Liu J."/>
            <person name="Liyanage D."/>
            <person name="Lorensuhewa L."/>
            <person name="Robinson T."/>
            <person name="Song A."/>
            <person name="Song B.-B."/>
            <person name="Dinh H."/>
            <person name="Thornton R."/>
            <person name="Coyle M."/>
            <person name="Francisco L."/>
            <person name="Jackson L."/>
            <person name="Javaid M."/>
            <person name="Korchina V."/>
            <person name="Kovar C."/>
            <person name="Mata R."/>
            <person name="Mathew T."/>
            <person name="Ngo R."/>
            <person name="Nguyen L."/>
            <person name="Nguyen N."/>
            <person name="Okwuonu G."/>
            <person name="Ongeri F."/>
            <person name="Pham C."/>
            <person name="Simmons D."/>
            <person name="Wilczek-Boney K."/>
            <person name="Hale W."/>
            <person name="Jakkamsetti A."/>
            <person name="Pham P."/>
            <person name="Ruth R."/>
            <person name="San Lucas F."/>
            <person name="Warren J."/>
            <person name="Zhang J."/>
            <person name="Zhao Z."/>
            <person name="Zhou C."/>
            <person name="Zhu D."/>
            <person name="Lee S."/>
            <person name="Bess C."/>
            <person name="Blankenburg K."/>
            <person name="Forbes L."/>
            <person name="Fu Q."/>
            <person name="Gubbala S."/>
            <person name="Hirani K."/>
            <person name="Jayaseelan J.C."/>
            <person name="Lara F."/>
            <person name="Munidasa M."/>
            <person name="Palculict T."/>
            <person name="Patil S."/>
            <person name="Pu L.-L."/>
            <person name="Saada N."/>
            <person name="Tang L."/>
            <person name="Weissenberger G."/>
            <person name="Zhu Y."/>
            <person name="Hemphill L."/>
            <person name="Shang Y."/>
            <person name="Youmans B."/>
            <person name="Ayvaz T."/>
            <person name="Ross M."/>
            <person name="Santibanez J."/>
            <person name="Aqrawi P."/>
            <person name="Gross S."/>
            <person name="Joshi V."/>
            <person name="Fowler G."/>
            <person name="Nazareth L."/>
            <person name="Reid J."/>
            <person name="Worley K."/>
            <person name="Petrosino J."/>
            <person name="Highlander S."/>
            <person name="Gibbs R."/>
        </authorList>
    </citation>
    <scope>NUCLEOTIDE SEQUENCE [LARGE SCALE GENOMIC DNA]</scope>
    <source>
        <strain evidence="4">ATCC 33269</strain>
    </source>
</reference>
<feature type="signal peptide" evidence="2">
    <location>
        <begin position="1"/>
        <end position="18"/>
    </location>
</feature>
<dbReference type="Pfam" id="PF01569">
    <property type="entry name" value="PAP2"/>
    <property type="match status" value="1"/>
</dbReference>
<keyword evidence="2" id="KW-0732">Signal</keyword>
<dbReference type="Proteomes" id="UP000005580">
    <property type="component" value="Unassembled WGS sequence"/>
</dbReference>
<keyword evidence="1" id="KW-0472">Membrane</keyword>
<dbReference type="SUPFAM" id="SSF48317">
    <property type="entry name" value="Acid phosphatase/Vanadium-dependent haloperoxidase"/>
    <property type="match status" value="1"/>
</dbReference>
<feature type="domain" description="Phosphatidic acid phosphatase type 2/haloperoxidase" evidence="3">
    <location>
        <begin position="59"/>
        <end position="159"/>
    </location>
</feature>
<sequence length="187" mass="19995">MKTFLFSIFCTLSLAVNAQDKTYHGDGIDDYLRFVPITSVFVMKACGVESASSWKRLAVNTAASYVVSSGVAYSLKHTIHERRPDGTDNRSFPSGHATAAFAGATILHKEYGKLSPWISVAGYSVATLTAVDRVRRNRHAWGDVAAGAAIGVGGTVLGYWLGDMLTGEKSRYAVSAGTDGIQLTINL</sequence>
<protein>
    <submittedName>
        <fullName evidence="4">PAP2 family protein</fullName>
    </submittedName>
</protein>
<comment type="caution">
    <text evidence="4">The sequence shown here is derived from an EMBL/GenBank/DDBJ whole genome shotgun (WGS) entry which is preliminary data.</text>
</comment>
<dbReference type="HOGENOM" id="CLU_106650_1_0_10"/>
<organism evidence="4 5">
    <name type="scientific">Hoylesella oralis ATCC 33269</name>
    <dbReference type="NCBI Taxonomy" id="873533"/>
    <lineage>
        <taxon>Bacteria</taxon>
        <taxon>Pseudomonadati</taxon>
        <taxon>Bacteroidota</taxon>
        <taxon>Bacteroidia</taxon>
        <taxon>Bacteroidales</taxon>
        <taxon>Prevotellaceae</taxon>
        <taxon>Hoylesella</taxon>
    </lineage>
</organism>
<dbReference type="SMART" id="SM00014">
    <property type="entry name" value="acidPPc"/>
    <property type="match status" value="1"/>
</dbReference>
<dbReference type="EMBL" id="AEPE02000002">
    <property type="protein sequence ID" value="EFZ37657.1"/>
    <property type="molecule type" value="Genomic_DNA"/>
</dbReference>
<evidence type="ECO:0000313" key="5">
    <source>
        <dbReference type="Proteomes" id="UP000005580"/>
    </source>
</evidence>
<evidence type="ECO:0000313" key="4">
    <source>
        <dbReference type="EMBL" id="EFZ37657.1"/>
    </source>
</evidence>
<feature type="transmembrane region" description="Helical" evidence="1">
    <location>
        <begin position="140"/>
        <end position="161"/>
    </location>
</feature>
<proteinExistence type="predicted"/>